<reference evidence="3" key="1">
    <citation type="submission" date="2015-06" db="UniProtKB">
        <authorList>
            <consortium name="EnsemblPlants"/>
        </authorList>
    </citation>
    <scope>IDENTIFICATION</scope>
</reference>
<evidence type="ECO:0008006" key="4">
    <source>
        <dbReference type="Google" id="ProtNLM"/>
    </source>
</evidence>
<dbReference type="Pfam" id="PF02458">
    <property type="entry name" value="Transferase"/>
    <property type="match status" value="2"/>
</dbReference>
<protein>
    <recommendedName>
        <fullName evidence="4">3'-N-debenzoyl-2'-deoxytaxol N-benzoyltransferase</fullName>
    </recommendedName>
</protein>
<dbReference type="AlphaFoldDB" id="N1QR33"/>
<keyword evidence="2" id="KW-0808">Transferase</keyword>
<proteinExistence type="inferred from homology"/>
<dbReference type="PANTHER" id="PTHR31147">
    <property type="entry name" value="ACYL TRANSFERASE 4"/>
    <property type="match status" value="1"/>
</dbReference>
<evidence type="ECO:0000313" key="3">
    <source>
        <dbReference type="EnsemblPlants" id="EMT02065"/>
    </source>
</evidence>
<organism evidence="3">
    <name type="scientific">Aegilops tauschii</name>
    <name type="common">Tausch's goatgrass</name>
    <name type="synonym">Aegilops squarrosa</name>
    <dbReference type="NCBI Taxonomy" id="37682"/>
    <lineage>
        <taxon>Eukaryota</taxon>
        <taxon>Viridiplantae</taxon>
        <taxon>Streptophyta</taxon>
        <taxon>Embryophyta</taxon>
        <taxon>Tracheophyta</taxon>
        <taxon>Spermatophyta</taxon>
        <taxon>Magnoliopsida</taxon>
        <taxon>Liliopsida</taxon>
        <taxon>Poales</taxon>
        <taxon>Poaceae</taxon>
        <taxon>BOP clade</taxon>
        <taxon>Pooideae</taxon>
        <taxon>Triticodae</taxon>
        <taxon>Triticeae</taxon>
        <taxon>Triticinae</taxon>
        <taxon>Aegilops</taxon>
    </lineage>
</organism>
<dbReference type="InterPro" id="IPR023213">
    <property type="entry name" value="CAT-like_dom_sf"/>
</dbReference>
<dbReference type="InterPro" id="IPR050898">
    <property type="entry name" value="Plant_acyltransferase"/>
</dbReference>
<comment type="similarity">
    <text evidence="1">Belongs to the plant acyltransferase family.</text>
</comment>
<dbReference type="GO" id="GO:0016747">
    <property type="term" value="F:acyltransferase activity, transferring groups other than amino-acyl groups"/>
    <property type="evidence" value="ECO:0007669"/>
    <property type="project" value="UniProtKB-ARBA"/>
</dbReference>
<name>N1QR33_AEGTA</name>
<dbReference type="PANTHER" id="PTHR31147:SF66">
    <property type="entry name" value="OS05G0315700 PROTEIN"/>
    <property type="match status" value="1"/>
</dbReference>
<accession>N1QR33</accession>
<dbReference type="Gene3D" id="3.30.559.10">
    <property type="entry name" value="Chloramphenicol acetyltransferase-like domain"/>
    <property type="match status" value="3"/>
</dbReference>
<sequence length="401" mass="43464">MPTLAFAVRRRDPELVGPAALTPRETKRLSEIDDQDTLRGHVSFALIYRARVMDDDDVAPVHPAGVIRRALGEALVHYYPLAGRLREVEGRTLLLFDVEGSSGVLNCPLLLIQVTRLLCGGFIFALRLNHTMCDAIGIAQFMNAVAELARGLSAPTVAPAWSRELLEARSPPMPSFPHSEFDLIPPPAPPAGDMVMRSFTFGPADLAAIKKHLPPLVRDKATTFEALAAYLWRARTAALEVPLGEEARLVIIANFRAFVELGLPDGYYGNACVPLAALADVAALRGGGSLADAVALVRRAKAAVTAEYVRSTVDVLVLRGRPFLALQNLFVVSDNRHAGFHRVDFGWGEPVHGGPADTVFGVTFFVPVKDRDGEDAVAVPIVLPRPAMERFAAEMERLCKA</sequence>
<evidence type="ECO:0000256" key="2">
    <source>
        <dbReference type="ARBA" id="ARBA00022679"/>
    </source>
</evidence>
<dbReference type="EnsemblPlants" id="EMT02065">
    <property type="protein sequence ID" value="EMT02065"/>
    <property type="gene ID" value="F775_43251"/>
</dbReference>
<evidence type="ECO:0000256" key="1">
    <source>
        <dbReference type="ARBA" id="ARBA00009861"/>
    </source>
</evidence>